<dbReference type="PANTHER" id="PTHR11771">
    <property type="entry name" value="LIPOXYGENASE"/>
    <property type="match status" value="1"/>
</dbReference>
<feature type="site" description="Essential for stabilizing binding to COTL1" evidence="12">
    <location>
        <position position="103"/>
    </location>
</feature>
<dbReference type="PROSITE" id="PS51393">
    <property type="entry name" value="LIPOXYGENASE_3"/>
    <property type="match status" value="1"/>
</dbReference>
<keyword evidence="6 14" id="KW-0223">Dioxygenase</keyword>
<dbReference type="Pfam" id="PF00305">
    <property type="entry name" value="Lipoxygenase"/>
    <property type="match status" value="1"/>
</dbReference>
<keyword evidence="7 14" id="KW-0560">Oxidoreductase</keyword>
<dbReference type="PROSITE" id="PS50095">
    <property type="entry name" value="PLAT"/>
    <property type="match status" value="1"/>
</dbReference>
<evidence type="ECO:0000256" key="1">
    <source>
        <dbReference type="ARBA" id="ARBA00004496"/>
    </source>
</evidence>
<keyword evidence="18" id="KW-1185">Reference proteome</keyword>
<dbReference type="SMART" id="SM00308">
    <property type="entry name" value="LH2"/>
    <property type="match status" value="1"/>
</dbReference>
<dbReference type="GO" id="GO:0006629">
    <property type="term" value="P:lipid metabolic process"/>
    <property type="evidence" value="ECO:0007669"/>
    <property type="project" value="UniProtKB-KW"/>
</dbReference>
<feature type="binding site" evidence="11">
    <location>
        <position position="80"/>
    </location>
    <ligand>
        <name>Ca(2+)</name>
        <dbReference type="ChEBI" id="CHEBI:29108"/>
        <label>1</label>
    </ligand>
</feature>
<dbReference type="InterPro" id="IPR020833">
    <property type="entry name" value="LipOase_Fe_BS"/>
</dbReference>
<reference evidence="17 18" key="1">
    <citation type="submission" date="2024-09" db="EMBL/GenBank/DDBJ databases">
        <title>A chromosome-level genome assembly of Gray's grenadier anchovy, Coilia grayii.</title>
        <authorList>
            <person name="Fu Z."/>
        </authorList>
    </citation>
    <scope>NUCLEOTIDE SEQUENCE [LARGE SCALE GENOMIC DNA]</scope>
    <source>
        <strain evidence="17">G4</strain>
        <tissue evidence="17">Muscle</tissue>
    </source>
</reference>
<dbReference type="PRINTS" id="PR00087">
    <property type="entry name" value="LIPOXYGENASE"/>
</dbReference>
<feature type="binding site" evidence="11">
    <location>
        <position position="17"/>
    </location>
    <ligand>
        <name>Ca(2+)</name>
        <dbReference type="ChEBI" id="CHEBI:29108"/>
        <label>1</label>
    </ligand>
</feature>
<protein>
    <recommendedName>
        <fullName evidence="19">Hydroperoxide isomerase ALOXE3-like</fullName>
    </recommendedName>
</protein>
<evidence type="ECO:0008006" key="19">
    <source>
        <dbReference type="Google" id="ProtNLM"/>
    </source>
</evidence>
<dbReference type="GO" id="GO:0005737">
    <property type="term" value="C:cytoplasm"/>
    <property type="evidence" value="ECO:0007669"/>
    <property type="project" value="UniProtKB-SubCell"/>
</dbReference>
<dbReference type="SUPFAM" id="SSF49723">
    <property type="entry name" value="Lipase/lipooxygenase domain (PLAT/LH2 domain)"/>
    <property type="match status" value="1"/>
</dbReference>
<evidence type="ECO:0000256" key="6">
    <source>
        <dbReference type="ARBA" id="ARBA00022964"/>
    </source>
</evidence>
<dbReference type="InterPro" id="IPR013819">
    <property type="entry name" value="LipOase_C"/>
</dbReference>
<evidence type="ECO:0000256" key="3">
    <source>
        <dbReference type="ARBA" id="ARBA00009419"/>
    </source>
</evidence>
<evidence type="ECO:0000259" key="15">
    <source>
        <dbReference type="PROSITE" id="PS50095"/>
    </source>
</evidence>
<dbReference type="Gene3D" id="2.60.60.20">
    <property type="entry name" value="PLAT/LH2 domain"/>
    <property type="match status" value="1"/>
</dbReference>
<keyword evidence="9" id="KW-0443">Lipid metabolism</keyword>
<keyword evidence="5 10" id="KW-0479">Metal-binding</keyword>
<feature type="domain" description="PLAT" evidence="15">
    <location>
        <begin position="2"/>
        <end position="118"/>
    </location>
</feature>
<feature type="binding site" evidence="10">
    <location>
        <position position="545"/>
    </location>
    <ligand>
        <name>Fe cation</name>
        <dbReference type="ChEBI" id="CHEBI:24875"/>
        <note>catalytic</note>
    </ligand>
</feature>
<dbReference type="EMBL" id="JBHFQA010000022">
    <property type="protein sequence ID" value="KAL2079394.1"/>
    <property type="molecule type" value="Genomic_DNA"/>
</dbReference>
<dbReference type="InterPro" id="IPR001024">
    <property type="entry name" value="PLAT/LH2_dom"/>
</dbReference>
<gene>
    <name evidence="17" type="ORF">ACEWY4_025138</name>
</gene>
<feature type="binding site" evidence="10">
    <location>
        <position position="668"/>
    </location>
    <ligand>
        <name>Fe cation</name>
        <dbReference type="ChEBI" id="CHEBI:24875"/>
        <note>catalytic</note>
    </ligand>
</feature>
<evidence type="ECO:0000256" key="12">
    <source>
        <dbReference type="PIRSR" id="PIRSR601885-3"/>
    </source>
</evidence>
<accession>A0ABD1IWS8</accession>
<evidence type="ECO:0000256" key="10">
    <source>
        <dbReference type="PIRSR" id="PIRSR601885-1"/>
    </source>
</evidence>
<dbReference type="InterPro" id="IPR036392">
    <property type="entry name" value="PLAT/LH2_dom_sf"/>
</dbReference>
<feature type="binding site" evidence="10">
    <location>
        <position position="370"/>
    </location>
    <ligand>
        <name>Fe cation</name>
        <dbReference type="ChEBI" id="CHEBI:24875"/>
        <note>catalytic</note>
    </ligand>
</feature>
<keyword evidence="8 10" id="KW-0408">Iron</keyword>
<name>A0ABD1IWS8_9TELE</name>
<keyword evidence="4" id="KW-0963">Cytoplasm</keyword>
<feature type="domain" description="Lipoxygenase" evidence="16">
    <location>
        <begin position="118"/>
        <end position="668"/>
    </location>
</feature>
<keyword evidence="11" id="KW-0106">Calcium</keyword>
<dbReference type="PROSITE" id="PS00081">
    <property type="entry name" value="LIPOXYGENASE_2"/>
    <property type="match status" value="1"/>
</dbReference>
<evidence type="ECO:0000256" key="7">
    <source>
        <dbReference type="ARBA" id="ARBA00023002"/>
    </source>
</evidence>
<feature type="binding site" evidence="11">
    <location>
        <position position="79"/>
    </location>
    <ligand>
        <name>Ca(2+)</name>
        <dbReference type="ChEBI" id="CHEBI:29108"/>
        <label>1</label>
    </ligand>
</feature>
<evidence type="ECO:0000313" key="17">
    <source>
        <dbReference type="EMBL" id="KAL2079394.1"/>
    </source>
</evidence>
<dbReference type="InterPro" id="IPR036226">
    <property type="entry name" value="LipOase_C_sf"/>
</dbReference>
<dbReference type="AlphaFoldDB" id="A0ABD1IWS8"/>
<comment type="caution">
    <text evidence="13">Lacks conserved residue(s) required for the propagation of feature annotation.</text>
</comment>
<evidence type="ECO:0000313" key="18">
    <source>
        <dbReference type="Proteomes" id="UP001591681"/>
    </source>
</evidence>
<organism evidence="17 18">
    <name type="scientific">Coilia grayii</name>
    <name type="common">Gray's grenadier anchovy</name>
    <dbReference type="NCBI Taxonomy" id="363190"/>
    <lineage>
        <taxon>Eukaryota</taxon>
        <taxon>Metazoa</taxon>
        <taxon>Chordata</taxon>
        <taxon>Craniata</taxon>
        <taxon>Vertebrata</taxon>
        <taxon>Euteleostomi</taxon>
        <taxon>Actinopterygii</taxon>
        <taxon>Neopterygii</taxon>
        <taxon>Teleostei</taxon>
        <taxon>Clupei</taxon>
        <taxon>Clupeiformes</taxon>
        <taxon>Clupeoidei</taxon>
        <taxon>Engraulidae</taxon>
        <taxon>Coilinae</taxon>
        <taxon>Coilia</taxon>
    </lineage>
</organism>
<evidence type="ECO:0000256" key="14">
    <source>
        <dbReference type="RuleBase" id="RU003974"/>
    </source>
</evidence>
<dbReference type="Gene3D" id="1.20.245.10">
    <property type="entry name" value="Lipoxygenase-1, Domain 5"/>
    <property type="match status" value="1"/>
</dbReference>
<feature type="binding site" evidence="10">
    <location>
        <position position="365"/>
    </location>
    <ligand>
        <name>Fe cation</name>
        <dbReference type="ChEBI" id="CHEBI:24875"/>
        <note>catalytic</note>
    </ligand>
</feature>
<dbReference type="GO" id="GO:0046872">
    <property type="term" value="F:metal ion binding"/>
    <property type="evidence" value="ECO:0007669"/>
    <property type="project" value="UniProtKB-KW"/>
</dbReference>
<dbReference type="InterPro" id="IPR001885">
    <property type="entry name" value="LipOase_mml"/>
</dbReference>
<comment type="pathway">
    <text evidence="2">Lipid metabolism.</text>
</comment>
<dbReference type="Gene3D" id="3.10.450.60">
    <property type="match status" value="1"/>
</dbReference>
<sequence length="668" mass="75496">MVVYTVTVKTGDKMVDGTIDHVFITLYGTEGKSERKKLNESPELSSGVEKEYTVECNTSLGKVFLIGLDKEQYLFLPDDDWFCLTVKVKTPEGETLHFPCYSWVIERQLLLVREGKAMTRKNETIPAALAHRLKELEVRKQQYEWKSLVEGLPHCLAIDDPKALPHDARFSLDKRMDVQLTAKTMMAELKIKFLASSKKPWAKLDDITQVFWFNKTQISDYVHQHWKEDEFFGYQLLNGANPMMIQCCQQLPQKFAVTSDMVQPSLGGSTLPAEMQSGNIFLCDYSRLAEVPTNVINLRSQYIPAPFCLLFKNKEDKLVPIAIQLKQEPGDTNPVFLPSDSEEAWLLAKTHVRAADFIEHQFNFHLLRTHLLAEAYTLATLRHLPSAHPIYKLLIPHTRFTLHVSTLGRESLLTENGAITMYTSTGRAGMEVVMKKAMQAVKYSALCLPGDITARGLDKVPNFYYRDDGLLVWDALSKYVEGVLAVFYPSDAEVASDEELQNWISDIYKHGFLELASTGIPKAFTSVKEVTEFITMVIFTMTAQHSALNSGQFDFGGWLPNSPNSLQSGAPASKEQITQADLLLSLPDINASVWGMAAAWLASKKSGDFVPLAQHPEQYFSEPEVLSLSDRLKEQLKEISQKIKERNKDKDLPYTYLDPENIENSITI</sequence>
<evidence type="ECO:0000256" key="11">
    <source>
        <dbReference type="PIRSR" id="PIRSR601885-2"/>
    </source>
</evidence>
<dbReference type="Proteomes" id="UP001591681">
    <property type="component" value="Unassembled WGS sequence"/>
</dbReference>
<dbReference type="PROSITE" id="PS00711">
    <property type="entry name" value="LIPOXYGENASE_1"/>
    <property type="match status" value="1"/>
</dbReference>
<dbReference type="Pfam" id="PF01477">
    <property type="entry name" value="PLAT"/>
    <property type="match status" value="1"/>
</dbReference>
<evidence type="ECO:0000256" key="9">
    <source>
        <dbReference type="ARBA" id="ARBA00023098"/>
    </source>
</evidence>
<evidence type="ECO:0000256" key="5">
    <source>
        <dbReference type="ARBA" id="ARBA00022723"/>
    </source>
</evidence>
<comment type="similarity">
    <text evidence="3 14">Belongs to the lipoxygenase family.</text>
</comment>
<dbReference type="SUPFAM" id="SSF48484">
    <property type="entry name" value="Lipoxigenase"/>
    <property type="match status" value="1"/>
</dbReference>
<comment type="subcellular location">
    <subcellularLocation>
        <location evidence="1">Cytoplasm</location>
    </subcellularLocation>
</comment>
<dbReference type="InterPro" id="IPR020834">
    <property type="entry name" value="LipOase_CS"/>
</dbReference>
<dbReference type="InterPro" id="IPR000907">
    <property type="entry name" value="LipOase"/>
</dbReference>
<evidence type="ECO:0000256" key="8">
    <source>
        <dbReference type="ARBA" id="ARBA00023004"/>
    </source>
</evidence>
<evidence type="ECO:0000256" key="4">
    <source>
        <dbReference type="ARBA" id="ARBA00022490"/>
    </source>
</evidence>
<evidence type="ECO:0000256" key="2">
    <source>
        <dbReference type="ARBA" id="ARBA00005189"/>
    </source>
</evidence>
<evidence type="ECO:0000256" key="13">
    <source>
        <dbReference type="PROSITE-ProRule" id="PRU00152"/>
    </source>
</evidence>
<evidence type="ECO:0000259" key="16">
    <source>
        <dbReference type="PROSITE" id="PS51393"/>
    </source>
</evidence>
<dbReference type="PRINTS" id="PR00467">
    <property type="entry name" value="MAMLPOXGNASE"/>
</dbReference>
<comment type="caution">
    <text evidence="17">The sequence shown here is derived from an EMBL/GenBank/DDBJ whole genome shotgun (WGS) entry which is preliminary data.</text>
</comment>
<dbReference type="GO" id="GO:0051213">
    <property type="term" value="F:dioxygenase activity"/>
    <property type="evidence" value="ECO:0007669"/>
    <property type="project" value="UniProtKB-KW"/>
</dbReference>
<proteinExistence type="inferred from homology"/>
<comment type="cofactor">
    <cofactor evidence="10">
        <name>Fe cation</name>
        <dbReference type="ChEBI" id="CHEBI:24875"/>
    </cofactor>
    <text evidence="10">Binds 1 Fe cation per subunit.</text>
</comment>